<accession>A0A8S1E7P6</accession>
<feature type="transmembrane region" description="Helical" evidence="12">
    <location>
        <begin position="143"/>
        <end position="162"/>
    </location>
</feature>
<evidence type="ECO:0000256" key="9">
    <source>
        <dbReference type="ARBA" id="ARBA00023136"/>
    </source>
</evidence>
<keyword evidence="9 12" id="KW-0472">Membrane</keyword>
<sequence length="627" mass="68583">MEGEHSVLATMAPTIPGFAAKEMSLLDYSIFCALMLVSTLIGVYFAFFAKQKQNNTAEYLMGGKNMAIFPITMSLIASYISGVSMLGVPAEIYTYGTQYAAVLISEALVCFVTAFVFMPVFYKLQLYSSFEYLLLRYDSSVRLLLSVLYCIMTLTYTPLIIYTPALAFSQVSGASLNVIAPITCAICIFYTSLGGLRAVVWTDTLQSFSMIAGVLVVTILGTFDVGGIGVVMERAANSDRLEFFNLDPNPLVRHTFWTVTIGNFFMWLAHLAANQAILQRCLALPTIAKAKRALVSLAIGTLIFAALSIYCGLVIYAKYHDCDPVHTQVIRKVDQILPFTVMDVANIPGFPGLFIAGVFSAALSSMSTNLNALSGVILQDFIKPCLRGRQMSEKTASNTMKMIVVIAGTFCTAMVFVVDQLGAIIQLSRTVSGVTAGAMLGIFVLGMMVPWINARGALIGGICSLFVAGWVAVGSQRAIAGGSLRFQTKPMSVDGCSYAFPPSNSTINEQAIEEAFWVFRISYLYLTVIGFTTMVLIATLVTLITGPNDPRKVHRDLLSPLVHRFLPEPDKSEQPIAETLLVNETVGRNDLCERTRRYLSLSLLEKSRLQSCCRVSCIKSRTYSRRL</sequence>
<keyword evidence="6 12" id="KW-1133">Transmembrane helix</keyword>
<dbReference type="EMBL" id="CADEPI010000738">
    <property type="protein sequence ID" value="CAB3388289.1"/>
    <property type="molecule type" value="Genomic_DNA"/>
</dbReference>
<organism evidence="13 14">
    <name type="scientific">Cloeon dipterum</name>
    <dbReference type="NCBI Taxonomy" id="197152"/>
    <lineage>
        <taxon>Eukaryota</taxon>
        <taxon>Metazoa</taxon>
        <taxon>Ecdysozoa</taxon>
        <taxon>Arthropoda</taxon>
        <taxon>Hexapoda</taxon>
        <taxon>Insecta</taxon>
        <taxon>Pterygota</taxon>
        <taxon>Palaeoptera</taxon>
        <taxon>Ephemeroptera</taxon>
        <taxon>Pisciforma</taxon>
        <taxon>Baetidae</taxon>
        <taxon>Cloeon</taxon>
    </lineage>
</organism>
<evidence type="ECO:0000256" key="6">
    <source>
        <dbReference type="ARBA" id="ARBA00022989"/>
    </source>
</evidence>
<comment type="similarity">
    <text evidence="2 11">Belongs to the sodium:solute symporter (SSF) (TC 2.A.21) family.</text>
</comment>
<keyword evidence="10" id="KW-0739">Sodium transport</keyword>
<gene>
    <name evidence="13" type="ORF">CLODIP_2_CD10449</name>
</gene>
<feature type="transmembrane region" description="Helical" evidence="12">
    <location>
        <begin position="174"/>
        <end position="196"/>
    </location>
</feature>
<keyword evidence="8" id="KW-0406">Ion transport</keyword>
<dbReference type="PANTHER" id="PTHR42985:SF21">
    <property type="entry name" value="SODIUM-DEPENDENT MULTIVITAMIN TRANSPORTER-LIKE PROTEIN"/>
    <property type="match status" value="1"/>
</dbReference>
<dbReference type="PROSITE" id="PS50283">
    <property type="entry name" value="NA_SOLUT_SYMP_3"/>
    <property type="match status" value="1"/>
</dbReference>
<dbReference type="NCBIfam" id="TIGR00813">
    <property type="entry name" value="sss"/>
    <property type="match status" value="1"/>
</dbReference>
<feature type="transmembrane region" description="Helical" evidence="12">
    <location>
        <begin position="208"/>
        <end position="231"/>
    </location>
</feature>
<proteinExistence type="inferred from homology"/>
<dbReference type="InterPro" id="IPR001734">
    <property type="entry name" value="Na/solute_symporter"/>
</dbReference>
<keyword evidence="3" id="KW-0813">Transport</keyword>
<evidence type="ECO:0000256" key="11">
    <source>
        <dbReference type="RuleBase" id="RU362091"/>
    </source>
</evidence>
<keyword evidence="5 12" id="KW-0812">Transmembrane</keyword>
<feature type="transmembrane region" description="Helical" evidence="12">
    <location>
        <begin position="294"/>
        <end position="317"/>
    </location>
</feature>
<feature type="transmembrane region" description="Helical" evidence="12">
    <location>
        <begin position="430"/>
        <end position="449"/>
    </location>
</feature>
<protein>
    <recommendedName>
        <fullName evidence="15">Sodium-coupled monocarboxylate transporter 1</fullName>
    </recommendedName>
</protein>
<evidence type="ECO:0000313" key="13">
    <source>
        <dbReference type="EMBL" id="CAB3388289.1"/>
    </source>
</evidence>
<dbReference type="InterPro" id="IPR038377">
    <property type="entry name" value="Na/Glc_symporter_sf"/>
</dbReference>
<feature type="transmembrane region" description="Helical" evidence="12">
    <location>
        <begin position="523"/>
        <end position="545"/>
    </location>
</feature>
<evidence type="ECO:0000256" key="4">
    <source>
        <dbReference type="ARBA" id="ARBA00022475"/>
    </source>
</evidence>
<dbReference type="OrthoDB" id="6132759at2759"/>
<name>A0A8S1E7P6_9INSE</name>
<feature type="transmembrane region" description="Helical" evidence="12">
    <location>
        <begin position="67"/>
        <end position="87"/>
    </location>
</feature>
<feature type="transmembrane region" description="Helical" evidence="12">
    <location>
        <begin position="251"/>
        <end position="273"/>
    </location>
</feature>
<feature type="transmembrane region" description="Helical" evidence="12">
    <location>
        <begin position="28"/>
        <end position="47"/>
    </location>
</feature>
<evidence type="ECO:0000256" key="1">
    <source>
        <dbReference type="ARBA" id="ARBA00004651"/>
    </source>
</evidence>
<keyword evidence="4" id="KW-1003">Cell membrane</keyword>
<dbReference type="CDD" id="cd11492">
    <property type="entry name" value="SLC5sbd_NIS-SMVT"/>
    <property type="match status" value="1"/>
</dbReference>
<comment type="subcellular location">
    <subcellularLocation>
        <location evidence="1">Cell membrane</location>
        <topology evidence="1">Multi-pass membrane protein</topology>
    </subcellularLocation>
</comment>
<dbReference type="GO" id="GO:0015293">
    <property type="term" value="F:symporter activity"/>
    <property type="evidence" value="ECO:0007669"/>
    <property type="project" value="TreeGrafter"/>
</dbReference>
<evidence type="ECO:0000256" key="2">
    <source>
        <dbReference type="ARBA" id="ARBA00006434"/>
    </source>
</evidence>
<evidence type="ECO:0000256" key="5">
    <source>
        <dbReference type="ARBA" id="ARBA00022692"/>
    </source>
</evidence>
<evidence type="ECO:0000256" key="8">
    <source>
        <dbReference type="ARBA" id="ARBA00023065"/>
    </source>
</evidence>
<comment type="caution">
    <text evidence="13">The sequence shown here is derived from an EMBL/GenBank/DDBJ whole genome shotgun (WGS) entry which is preliminary data.</text>
</comment>
<keyword evidence="14" id="KW-1185">Reference proteome</keyword>
<dbReference type="Gene3D" id="1.20.1730.10">
    <property type="entry name" value="Sodium/glucose cotransporter"/>
    <property type="match status" value="1"/>
</dbReference>
<feature type="transmembrane region" description="Helical" evidence="12">
    <location>
        <begin position="456"/>
        <end position="473"/>
    </location>
</feature>
<evidence type="ECO:0000256" key="7">
    <source>
        <dbReference type="ARBA" id="ARBA00023053"/>
    </source>
</evidence>
<dbReference type="GO" id="GO:0006814">
    <property type="term" value="P:sodium ion transport"/>
    <property type="evidence" value="ECO:0007669"/>
    <property type="project" value="UniProtKB-KW"/>
</dbReference>
<evidence type="ECO:0000256" key="10">
    <source>
        <dbReference type="ARBA" id="ARBA00023201"/>
    </source>
</evidence>
<dbReference type="PANTHER" id="PTHR42985">
    <property type="entry name" value="SODIUM-COUPLED MONOCARBOXYLATE TRANSPORTER"/>
    <property type="match status" value="1"/>
</dbReference>
<feature type="transmembrane region" description="Helical" evidence="12">
    <location>
        <begin position="99"/>
        <end position="122"/>
    </location>
</feature>
<dbReference type="GO" id="GO:0005886">
    <property type="term" value="C:plasma membrane"/>
    <property type="evidence" value="ECO:0007669"/>
    <property type="project" value="UniProtKB-SubCell"/>
</dbReference>
<reference evidence="13 14" key="1">
    <citation type="submission" date="2020-04" db="EMBL/GenBank/DDBJ databases">
        <authorList>
            <person name="Alioto T."/>
            <person name="Alioto T."/>
            <person name="Gomez Garrido J."/>
        </authorList>
    </citation>
    <scope>NUCLEOTIDE SEQUENCE [LARGE SCALE GENOMIC DNA]</scope>
</reference>
<dbReference type="Pfam" id="PF00474">
    <property type="entry name" value="SSF"/>
    <property type="match status" value="1"/>
</dbReference>
<evidence type="ECO:0008006" key="15">
    <source>
        <dbReference type="Google" id="ProtNLM"/>
    </source>
</evidence>
<evidence type="ECO:0000256" key="3">
    <source>
        <dbReference type="ARBA" id="ARBA00022448"/>
    </source>
</evidence>
<dbReference type="Proteomes" id="UP000494165">
    <property type="component" value="Unassembled WGS sequence"/>
</dbReference>
<evidence type="ECO:0000313" key="14">
    <source>
        <dbReference type="Proteomes" id="UP000494165"/>
    </source>
</evidence>
<keyword evidence="7" id="KW-0915">Sodium</keyword>
<feature type="transmembrane region" description="Helical" evidence="12">
    <location>
        <begin position="399"/>
        <end position="418"/>
    </location>
</feature>
<evidence type="ECO:0000256" key="12">
    <source>
        <dbReference type="SAM" id="Phobius"/>
    </source>
</evidence>
<dbReference type="InterPro" id="IPR051163">
    <property type="entry name" value="Sodium:Solute_Symporter_SSF"/>
</dbReference>
<dbReference type="AlphaFoldDB" id="A0A8S1E7P6"/>